<sequence>MNMILTASPHPDDVNHIRQQLTAFNQTHVDLDAIKTLAVFIHDERGHKTARLLAITWGNWMQIQFLWVNESLRGTGLGARMLQAAEAEARSRGCHSALVDTFSFQARGFYERQGYLLQMTLEQMPYHHRQHYLVKALIPE</sequence>
<feature type="domain" description="N-acetyltransferase" evidence="3">
    <location>
        <begin position="2"/>
        <end position="139"/>
    </location>
</feature>
<dbReference type="CDD" id="cd04301">
    <property type="entry name" value="NAT_SF"/>
    <property type="match status" value="1"/>
</dbReference>
<keyword evidence="2" id="KW-0012">Acyltransferase</keyword>
<keyword evidence="5" id="KW-1185">Reference proteome</keyword>
<dbReference type="InterPro" id="IPR050832">
    <property type="entry name" value="Bact_Acetyltransf"/>
</dbReference>
<dbReference type="RefSeq" id="WP_138362320.1">
    <property type="nucleotide sequence ID" value="NZ_VCHQ01000026.1"/>
</dbReference>
<evidence type="ECO:0000256" key="1">
    <source>
        <dbReference type="ARBA" id="ARBA00022679"/>
    </source>
</evidence>
<dbReference type="PANTHER" id="PTHR43877">
    <property type="entry name" value="AMINOALKYLPHOSPHONATE N-ACETYLTRANSFERASE-RELATED-RELATED"/>
    <property type="match status" value="1"/>
</dbReference>
<protein>
    <submittedName>
        <fullName evidence="4">GNAT family N-acetyltransferase</fullName>
    </submittedName>
</protein>
<keyword evidence="1 4" id="KW-0808">Transferase</keyword>
<dbReference type="Pfam" id="PF00583">
    <property type="entry name" value="Acetyltransf_1"/>
    <property type="match status" value="1"/>
</dbReference>
<organism evidence="4 5">
    <name type="scientific">Klebsiella indica</name>
    <dbReference type="NCBI Taxonomy" id="2582917"/>
    <lineage>
        <taxon>Bacteria</taxon>
        <taxon>Pseudomonadati</taxon>
        <taxon>Pseudomonadota</taxon>
        <taxon>Gammaproteobacteria</taxon>
        <taxon>Enterobacterales</taxon>
        <taxon>Enterobacteriaceae</taxon>
        <taxon>Klebsiella/Raoultella group</taxon>
        <taxon>Klebsiella</taxon>
    </lineage>
</organism>
<dbReference type="AlphaFoldDB" id="A0A5R9LDJ8"/>
<dbReference type="PANTHER" id="PTHR43877:SF2">
    <property type="entry name" value="AMINOALKYLPHOSPHONATE N-ACETYLTRANSFERASE-RELATED"/>
    <property type="match status" value="1"/>
</dbReference>
<accession>A0A5R9LDJ8</accession>
<dbReference type="PROSITE" id="PS51186">
    <property type="entry name" value="GNAT"/>
    <property type="match status" value="1"/>
</dbReference>
<gene>
    <name evidence="4" type="ORF">FE839_18945</name>
</gene>
<dbReference type="Gene3D" id="3.40.630.30">
    <property type="match status" value="1"/>
</dbReference>
<dbReference type="SUPFAM" id="SSF55729">
    <property type="entry name" value="Acyl-CoA N-acyltransferases (Nat)"/>
    <property type="match status" value="1"/>
</dbReference>
<evidence type="ECO:0000256" key="2">
    <source>
        <dbReference type="ARBA" id="ARBA00023315"/>
    </source>
</evidence>
<proteinExistence type="predicted"/>
<comment type="caution">
    <text evidence="4">The sequence shown here is derived from an EMBL/GenBank/DDBJ whole genome shotgun (WGS) entry which is preliminary data.</text>
</comment>
<dbReference type="InterPro" id="IPR000182">
    <property type="entry name" value="GNAT_dom"/>
</dbReference>
<reference evidence="4 5" key="1">
    <citation type="submission" date="2019-05" db="EMBL/GenBank/DDBJ databases">
        <title>Genome sequence of Klebsiella sp strain TOUT106.</title>
        <authorList>
            <person name="Rahi P."/>
            <person name="Chaudhari D."/>
        </authorList>
    </citation>
    <scope>NUCLEOTIDE SEQUENCE [LARGE SCALE GENOMIC DNA]</scope>
    <source>
        <strain evidence="4 5">TOUT106</strain>
    </source>
</reference>
<evidence type="ECO:0000313" key="4">
    <source>
        <dbReference type="EMBL" id="TLV11654.1"/>
    </source>
</evidence>
<name>A0A5R9LDJ8_9ENTR</name>
<evidence type="ECO:0000259" key="3">
    <source>
        <dbReference type="PROSITE" id="PS51186"/>
    </source>
</evidence>
<dbReference type="Proteomes" id="UP000307430">
    <property type="component" value="Unassembled WGS sequence"/>
</dbReference>
<dbReference type="InterPro" id="IPR016181">
    <property type="entry name" value="Acyl_CoA_acyltransferase"/>
</dbReference>
<dbReference type="GO" id="GO:0016747">
    <property type="term" value="F:acyltransferase activity, transferring groups other than amino-acyl groups"/>
    <property type="evidence" value="ECO:0007669"/>
    <property type="project" value="InterPro"/>
</dbReference>
<dbReference type="EMBL" id="VCHQ01000026">
    <property type="protein sequence ID" value="TLV11654.1"/>
    <property type="molecule type" value="Genomic_DNA"/>
</dbReference>
<evidence type="ECO:0000313" key="5">
    <source>
        <dbReference type="Proteomes" id="UP000307430"/>
    </source>
</evidence>